<organism evidence="1 2">
    <name type="scientific">Aureimonas pseudogalii</name>
    <dbReference type="NCBI Taxonomy" id="1744844"/>
    <lineage>
        <taxon>Bacteria</taxon>
        <taxon>Pseudomonadati</taxon>
        <taxon>Pseudomonadota</taxon>
        <taxon>Alphaproteobacteria</taxon>
        <taxon>Hyphomicrobiales</taxon>
        <taxon>Aurantimonadaceae</taxon>
        <taxon>Aureimonas</taxon>
    </lineage>
</organism>
<evidence type="ECO:0000313" key="2">
    <source>
        <dbReference type="Proteomes" id="UP000542776"/>
    </source>
</evidence>
<dbReference type="AlphaFoldDB" id="A0A7W6MLV2"/>
<evidence type="ECO:0000313" key="1">
    <source>
        <dbReference type="EMBL" id="MBB4000182.1"/>
    </source>
</evidence>
<name>A0A7W6MLV2_9HYPH</name>
<dbReference type="Proteomes" id="UP000542776">
    <property type="component" value="Unassembled WGS sequence"/>
</dbReference>
<protein>
    <submittedName>
        <fullName evidence="1">Uncharacterized protein</fullName>
    </submittedName>
</protein>
<proteinExistence type="predicted"/>
<dbReference type="EMBL" id="JACIEK010000016">
    <property type="protein sequence ID" value="MBB4000182.1"/>
    <property type="molecule type" value="Genomic_DNA"/>
</dbReference>
<dbReference type="RefSeq" id="WP_183201813.1">
    <property type="nucleotide sequence ID" value="NZ_JACIEK010000016.1"/>
</dbReference>
<reference evidence="1 2" key="1">
    <citation type="submission" date="2020-08" db="EMBL/GenBank/DDBJ databases">
        <title>Genomic Encyclopedia of Type Strains, Phase IV (KMG-IV): sequencing the most valuable type-strain genomes for metagenomic binning, comparative biology and taxonomic classification.</title>
        <authorList>
            <person name="Goeker M."/>
        </authorList>
    </citation>
    <scope>NUCLEOTIDE SEQUENCE [LARGE SCALE GENOMIC DNA]</scope>
    <source>
        <strain evidence="1 2">DSM 102238</strain>
    </source>
</reference>
<sequence length="242" mass="25624">MGLKGSAFLAIWHDIAAGAHGDYVEWHTREHMPERLSIPGFRTGKRLHAPGSARHVFGTIYAGDGVDVFQSPAYLARLNDPTAWTTAVAPSFRNFLRVACERIAFAGRGDGGSMATLRFDFSGAEPEARLRAAASTLVRDVLAFPSVCSVHLGVARAKVSGVRTRETELREAMSERGFDVVLLVEGSARPGLEAAMPGIFELCAATGALGVPVAAIYETAYTLTAQDMEAPDTAASGMGAQG</sequence>
<accession>A0A7W6MLV2</accession>
<keyword evidence="2" id="KW-1185">Reference proteome</keyword>
<gene>
    <name evidence="1" type="ORF">GGR04_004058</name>
</gene>
<comment type="caution">
    <text evidence="1">The sequence shown here is derived from an EMBL/GenBank/DDBJ whole genome shotgun (WGS) entry which is preliminary data.</text>
</comment>